<name>A0ABQ4ZVZ8_9ASTR</name>
<reference evidence="2" key="2">
    <citation type="submission" date="2022-01" db="EMBL/GenBank/DDBJ databases">
        <authorList>
            <person name="Yamashiro T."/>
            <person name="Shiraishi A."/>
            <person name="Satake H."/>
            <person name="Nakayama K."/>
        </authorList>
    </citation>
    <scope>NUCLEOTIDE SEQUENCE</scope>
</reference>
<proteinExistence type="predicted"/>
<gene>
    <name evidence="2" type="ORF">Tco_0800290</name>
</gene>
<protein>
    <submittedName>
        <fullName evidence="2">Uncharacterized protein</fullName>
    </submittedName>
</protein>
<keyword evidence="3" id="KW-1185">Reference proteome</keyword>
<keyword evidence="1" id="KW-0472">Membrane</keyword>
<keyword evidence="1" id="KW-0812">Transmembrane</keyword>
<evidence type="ECO:0000313" key="3">
    <source>
        <dbReference type="Proteomes" id="UP001151760"/>
    </source>
</evidence>
<evidence type="ECO:0000256" key="1">
    <source>
        <dbReference type="SAM" id="Phobius"/>
    </source>
</evidence>
<reference evidence="2" key="1">
    <citation type="journal article" date="2022" name="Int. J. Mol. Sci.">
        <title>Draft Genome of Tanacetum Coccineum: Genomic Comparison of Closely Related Tanacetum-Family Plants.</title>
        <authorList>
            <person name="Yamashiro T."/>
            <person name="Shiraishi A."/>
            <person name="Nakayama K."/>
            <person name="Satake H."/>
        </authorList>
    </citation>
    <scope>NUCLEOTIDE SEQUENCE</scope>
</reference>
<sequence>MKDNAPKKQKTKGLMLRRKELRDSMDVSSNEMILLLMLSLWYYNTPIVDWQTRVFSDRMIYDSLEYLLYVLEAGDNLIEKAPGVGPTIPSFQMKLIGPAWLPYSLCGALQYHTLVTTVVVLQFWTLPLEMSLGSALKASSFLPCLGALWFSVANSTASCIVFGLDASHSYVSCREDLRLTSQSYQVYLGIISPDNIKLTPESVEYNLPSNTMKGASSKLNLVLDCTVIDIEDQLLYSQTIEVSTNNPLVPLKFMGLELRKVSLARGAANDQAMPSVNQCLKLALVIGYVVVVYWAGDALVVSFHWLPIYLQII</sequence>
<organism evidence="2 3">
    <name type="scientific">Tanacetum coccineum</name>
    <dbReference type="NCBI Taxonomy" id="301880"/>
    <lineage>
        <taxon>Eukaryota</taxon>
        <taxon>Viridiplantae</taxon>
        <taxon>Streptophyta</taxon>
        <taxon>Embryophyta</taxon>
        <taxon>Tracheophyta</taxon>
        <taxon>Spermatophyta</taxon>
        <taxon>Magnoliopsida</taxon>
        <taxon>eudicotyledons</taxon>
        <taxon>Gunneridae</taxon>
        <taxon>Pentapetalae</taxon>
        <taxon>asterids</taxon>
        <taxon>campanulids</taxon>
        <taxon>Asterales</taxon>
        <taxon>Asteraceae</taxon>
        <taxon>Asteroideae</taxon>
        <taxon>Anthemideae</taxon>
        <taxon>Anthemidinae</taxon>
        <taxon>Tanacetum</taxon>
    </lineage>
</organism>
<evidence type="ECO:0000313" key="2">
    <source>
        <dbReference type="EMBL" id="GJS93322.1"/>
    </source>
</evidence>
<dbReference type="Proteomes" id="UP001151760">
    <property type="component" value="Unassembled WGS sequence"/>
</dbReference>
<feature type="transmembrane region" description="Helical" evidence="1">
    <location>
        <begin position="100"/>
        <end position="124"/>
    </location>
</feature>
<feature type="transmembrane region" description="Helical" evidence="1">
    <location>
        <begin position="282"/>
        <end position="306"/>
    </location>
</feature>
<dbReference type="EMBL" id="BQNB010011648">
    <property type="protein sequence ID" value="GJS93322.1"/>
    <property type="molecule type" value="Genomic_DNA"/>
</dbReference>
<keyword evidence="1" id="KW-1133">Transmembrane helix</keyword>
<accession>A0ABQ4ZVZ8</accession>
<comment type="caution">
    <text evidence="2">The sequence shown here is derived from an EMBL/GenBank/DDBJ whole genome shotgun (WGS) entry which is preliminary data.</text>
</comment>